<comment type="caution">
    <text evidence="1">The sequence shown here is derived from an EMBL/GenBank/DDBJ whole genome shotgun (WGS) entry which is preliminary data.</text>
</comment>
<organism evidence="1 2">
    <name type="scientific">Cercophora newfieldiana</name>
    <dbReference type="NCBI Taxonomy" id="92897"/>
    <lineage>
        <taxon>Eukaryota</taxon>
        <taxon>Fungi</taxon>
        <taxon>Dikarya</taxon>
        <taxon>Ascomycota</taxon>
        <taxon>Pezizomycotina</taxon>
        <taxon>Sordariomycetes</taxon>
        <taxon>Sordariomycetidae</taxon>
        <taxon>Sordariales</taxon>
        <taxon>Lasiosphaeriaceae</taxon>
        <taxon>Cercophora</taxon>
    </lineage>
</organism>
<keyword evidence="2" id="KW-1185">Reference proteome</keyword>
<reference evidence="1" key="1">
    <citation type="submission" date="2023-06" db="EMBL/GenBank/DDBJ databases">
        <title>Genome-scale phylogeny and comparative genomics of the fungal order Sordariales.</title>
        <authorList>
            <consortium name="Lawrence Berkeley National Laboratory"/>
            <person name="Hensen N."/>
            <person name="Bonometti L."/>
            <person name="Westerberg I."/>
            <person name="Brannstrom I.O."/>
            <person name="Guillou S."/>
            <person name="Cros-Aarteil S."/>
            <person name="Calhoun S."/>
            <person name="Haridas S."/>
            <person name="Kuo A."/>
            <person name="Mondo S."/>
            <person name="Pangilinan J."/>
            <person name="Riley R."/>
            <person name="Labutti K."/>
            <person name="Andreopoulos B."/>
            <person name="Lipzen A."/>
            <person name="Chen C."/>
            <person name="Yanf M."/>
            <person name="Daum C."/>
            <person name="Ng V."/>
            <person name="Clum A."/>
            <person name="Steindorff A."/>
            <person name="Ohm R."/>
            <person name="Martin F."/>
            <person name="Silar P."/>
            <person name="Natvig D."/>
            <person name="Lalanne C."/>
            <person name="Gautier V."/>
            <person name="Ament-Velasquez S.L."/>
            <person name="Kruys A."/>
            <person name="Hutchinson M.I."/>
            <person name="Powell A.J."/>
            <person name="Barry K."/>
            <person name="Miller A.N."/>
            <person name="Grigoriev I.V."/>
            <person name="Debuchy R."/>
            <person name="Gladieux P."/>
            <person name="Thoren M.H."/>
            <person name="Johannesson H."/>
        </authorList>
    </citation>
    <scope>NUCLEOTIDE SEQUENCE</scope>
    <source>
        <strain evidence="1">SMH2532-1</strain>
    </source>
</reference>
<dbReference type="EMBL" id="JAULSV010000001">
    <property type="protein sequence ID" value="KAK0655534.1"/>
    <property type="molecule type" value="Genomic_DNA"/>
</dbReference>
<evidence type="ECO:0000313" key="1">
    <source>
        <dbReference type="EMBL" id="KAK0655534.1"/>
    </source>
</evidence>
<name>A0AA40D084_9PEZI</name>
<feature type="non-terminal residue" evidence="1">
    <location>
        <position position="99"/>
    </location>
</feature>
<evidence type="ECO:0000313" key="2">
    <source>
        <dbReference type="Proteomes" id="UP001174936"/>
    </source>
</evidence>
<sequence>KEGFKQLLRRAKERGYVVGDAVKQRFVKNAVKSGRPRVIRELEAKVIIEAITADFDSRYSSTAKITTIAAERLKNIPGGNIPSRRTILHWIKKEGFKNV</sequence>
<dbReference type="AlphaFoldDB" id="A0AA40D084"/>
<gene>
    <name evidence="1" type="ORF">B0T16DRAFT_301255</name>
</gene>
<proteinExistence type="predicted"/>
<dbReference type="Proteomes" id="UP001174936">
    <property type="component" value="Unassembled WGS sequence"/>
</dbReference>
<accession>A0AA40D084</accession>
<protein>
    <submittedName>
        <fullName evidence="1">Uncharacterized protein</fullName>
    </submittedName>
</protein>
<feature type="non-terminal residue" evidence="1">
    <location>
        <position position="1"/>
    </location>
</feature>